<comment type="caution">
    <text evidence="4">The sequence shown here is derived from an EMBL/GenBank/DDBJ whole genome shotgun (WGS) entry which is preliminary data.</text>
</comment>
<dbReference type="InterPro" id="IPR057670">
    <property type="entry name" value="SH3_retrovirus"/>
</dbReference>
<evidence type="ECO:0000259" key="2">
    <source>
        <dbReference type="Pfam" id="PF07727"/>
    </source>
</evidence>
<dbReference type="PANTHER" id="PTHR11439">
    <property type="entry name" value="GAG-POL-RELATED RETROTRANSPOSON"/>
    <property type="match status" value="1"/>
</dbReference>
<dbReference type="EMBL" id="BJWL01000025">
    <property type="protein sequence ID" value="GFZ15640.1"/>
    <property type="molecule type" value="Genomic_DNA"/>
</dbReference>
<gene>
    <name evidence="4" type="ORF">Acr_25g0000490</name>
</gene>
<keyword evidence="5" id="KW-1185">Reference proteome</keyword>
<dbReference type="CDD" id="cd09272">
    <property type="entry name" value="RNase_HI_RT_Ty1"/>
    <property type="match status" value="1"/>
</dbReference>
<feature type="domain" description="Retroviral polymerase SH3-like" evidence="3">
    <location>
        <begin position="441"/>
        <end position="478"/>
    </location>
</feature>
<sequence length="891" mass="99954">MQRFLRARKLWKYITGDAQPSHFSETDDDDDTLHIQYQTHLEDWDSVNSKIITWFSNTSVSSTHSLFTPLETAKEVWDYLAERYSSVDGANEYQLGLELHHLRFDSGQTLTDFYNKMSNLWNHLAQFKPTWTCPTDAAAFYAYQDQSRLHHFLMALSPDYEHIRASLLHRHPLPTVGQAFAELRSEETRKKTMVYQHSKPVLATPVWAPLQPPSQSVRVSSSKNMPSGSQKQYCSFCRRDTHSYEDCRSRSKPKRKGYHNRQTAAVTNSSGPSPDSSSSTLTAADVETIVTQVLSRTNLHSSALSTTLGTLPWLFDTACCNHMTSDASLFSITHPTSSVHPIHTADGSLMTTTHTGTISTPALTIDHTYLDPRMGKTIGTGRKVGRLFELESLHAPHRSCFRVKTAKNDVTWLSSDSLAKAPLDLVHSDVWGPSPISTMRGYGIEHKGYRCYDPISKRLRISRHVEFWKNVKFSDISKTPPPSGLGRPLFTDPSLDIILPVTSPSSAGSPPSPSLPSRIMAIPDVSRQRLRHPFLVPLFVLPPDSTISQLGFSFSTYDSALFLKKSSKGTVLLLLYVDDMIITGDDLDGIATLKKFLSLQFEMKDLGSLSYFLGIEVSSTSDGYSLSQTKYAYDLLSRTGLTDNKTVDTPLENNVRLNTSDREPLSDPTLYRQLVGSLIYLTVTRPDISHAVHIVSQFMSAPRSTHYAAALRILSYVKGTIFHGLHFSSHSSLILRAYSDADWASDPTDRRSTTGYCFFLGDSLISWRSKKQSVVARSSTEAEYRALADATSELLWLRWLIQDLGIDSPSVVLHCDNHSAIQIAHNDVFHERTKHIEIDCHFLRHHLQQGVVHLVPVRSIDQPADLFTKTHPTGRFQDLLSKLKLVSSLPP</sequence>
<dbReference type="PANTHER" id="PTHR11439:SF461">
    <property type="entry name" value="OS10G0432200 PROTEIN"/>
    <property type="match status" value="1"/>
</dbReference>
<evidence type="ECO:0000313" key="5">
    <source>
        <dbReference type="Proteomes" id="UP000585474"/>
    </source>
</evidence>
<dbReference type="OrthoDB" id="4731637at2759"/>
<feature type="compositionally biased region" description="Basic residues" evidence="1">
    <location>
        <begin position="250"/>
        <end position="259"/>
    </location>
</feature>
<dbReference type="SUPFAM" id="SSF56672">
    <property type="entry name" value="DNA/RNA polymerases"/>
    <property type="match status" value="1"/>
</dbReference>
<evidence type="ECO:0000313" key="4">
    <source>
        <dbReference type="EMBL" id="GFZ15640.1"/>
    </source>
</evidence>
<organism evidence="4 5">
    <name type="scientific">Actinidia rufa</name>
    <dbReference type="NCBI Taxonomy" id="165716"/>
    <lineage>
        <taxon>Eukaryota</taxon>
        <taxon>Viridiplantae</taxon>
        <taxon>Streptophyta</taxon>
        <taxon>Embryophyta</taxon>
        <taxon>Tracheophyta</taxon>
        <taxon>Spermatophyta</taxon>
        <taxon>Magnoliopsida</taxon>
        <taxon>eudicotyledons</taxon>
        <taxon>Gunneridae</taxon>
        <taxon>Pentapetalae</taxon>
        <taxon>asterids</taxon>
        <taxon>Ericales</taxon>
        <taxon>Actinidiaceae</taxon>
        <taxon>Actinidia</taxon>
    </lineage>
</organism>
<evidence type="ECO:0008006" key="6">
    <source>
        <dbReference type="Google" id="ProtNLM"/>
    </source>
</evidence>
<dbReference type="Proteomes" id="UP000585474">
    <property type="component" value="Unassembled WGS sequence"/>
</dbReference>
<evidence type="ECO:0000259" key="3">
    <source>
        <dbReference type="Pfam" id="PF25597"/>
    </source>
</evidence>
<dbReference type="InterPro" id="IPR013103">
    <property type="entry name" value="RVT_2"/>
</dbReference>
<dbReference type="AlphaFoldDB" id="A0A7J0GXU3"/>
<feature type="region of interest" description="Disordered" evidence="1">
    <location>
        <begin position="245"/>
        <end position="281"/>
    </location>
</feature>
<dbReference type="Pfam" id="PF14223">
    <property type="entry name" value="Retrotran_gag_2"/>
    <property type="match status" value="1"/>
</dbReference>
<evidence type="ECO:0000256" key="1">
    <source>
        <dbReference type="SAM" id="MobiDB-lite"/>
    </source>
</evidence>
<name>A0A7J0GXU3_9ERIC</name>
<feature type="domain" description="Reverse transcriptase Ty1/copia-type" evidence="2">
    <location>
        <begin position="545"/>
        <end position="652"/>
    </location>
</feature>
<protein>
    <recommendedName>
        <fullName evidence="6">Reverse transcriptase Ty1/copia-type domain-containing protein</fullName>
    </recommendedName>
</protein>
<dbReference type="Pfam" id="PF25597">
    <property type="entry name" value="SH3_retrovirus"/>
    <property type="match status" value="1"/>
</dbReference>
<dbReference type="Pfam" id="PF07727">
    <property type="entry name" value="RVT_2"/>
    <property type="match status" value="1"/>
</dbReference>
<accession>A0A7J0GXU3</accession>
<dbReference type="InterPro" id="IPR043502">
    <property type="entry name" value="DNA/RNA_pol_sf"/>
</dbReference>
<reference evidence="4 5" key="1">
    <citation type="submission" date="2019-07" db="EMBL/GenBank/DDBJ databases">
        <title>De Novo Assembly of kiwifruit Actinidia rufa.</title>
        <authorList>
            <person name="Sugita-Konishi S."/>
            <person name="Sato K."/>
            <person name="Mori E."/>
            <person name="Abe Y."/>
            <person name="Kisaki G."/>
            <person name="Hamano K."/>
            <person name="Suezawa K."/>
            <person name="Otani M."/>
            <person name="Fukuda T."/>
            <person name="Manabe T."/>
            <person name="Gomi K."/>
            <person name="Tabuchi M."/>
            <person name="Akimitsu K."/>
            <person name="Kataoka I."/>
        </authorList>
    </citation>
    <scope>NUCLEOTIDE SEQUENCE [LARGE SCALE GENOMIC DNA]</scope>
    <source>
        <strain evidence="5">cv. Fuchu</strain>
    </source>
</reference>
<feature type="compositionally biased region" description="Low complexity" evidence="1">
    <location>
        <begin position="269"/>
        <end position="279"/>
    </location>
</feature>
<proteinExistence type="predicted"/>